<evidence type="ECO:0000313" key="6">
    <source>
        <dbReference type="Proteomes" id="UP000318199"/>
    </source>
</evidence>
<dbReference type="InterPro" id="IPR039315">
    <property type="entry name" value="CheW"/>
</dbReference>
<evidence type="ECO:0000256" key="2">
    <source>
        <dbReference type="ARBA" id="ARBA00021483"/>
    </source>
</evidence>
<organism evidence="5 6">
    <name type="scientific">Caenimonas sedimenti</name>
    <dbReference type="NCBI Taxonomy" id="2596921"/>
    <lineage>
        <taxon>Bacteria</taxon>
        <taxon>Pseudomonadati</taxon>
        <taxon>Pseudomonadota</taxon>
        <taxon>Betaproteobacteria</taxon>
        <taxon>Burkholderiales</taxon>
        <taxon>Comamonadaceae</taxon>
        <taxon>Caenimonas</taxon>
    </lineage>
</organism>
<dbReference type="InterPro" id="IPR002545">
    <property type="entry name" value="CheW-lke_dom"/>
</dbReference>
<dbReference type="OrthoDB" id="9790406at2"/>
<dbReference type="AlphaFoldDB" id="A0A562ZQ10"/>
<dbReference type="RefSeq" id="WP_145893615.1">
    <property type="nucleotide sequence ID" value="NZ_VOBQ01000011.1"/>
</dbReference>
<evidence type="ECO:0000313" key="5">
    <source>
        <dbReference type="EMBL" id="TWO70623.1"/>
    </source>
</evidence>
<evidence type="ECO:0000259" key="4">
    <source>
        <dbReference type="PROSITE" id="PS50851"/>
    </source>
</evidence>
<keyword evidence="3" id="KW-0963">Cytoplasm</keyword>
<dbReference type="Proteomes" id="UP000318199">
    <property type="component" value="Unassembled WGS sequence"/>
</dbReference>
<sequence>MQPSGNRAGVAEAAKSEYVTFRLGGESYGIEILKVREIRAYETPTPIANSPAFIKGVINLRGVIVPILDLRVKFHLPDPRYDAFTMVVILDVASRVVGVVVDSVSMMSIGADAISPPPEFASTTFDTKYITGLATVDDAMLILLDIEKLMTGADMALVDQAVH</sequence>
<dbReference type="SMART" id="SM00260">
    <property type="entry name" value="CheW"/>
    <property type="match status" value="1"/>
</dbReference>
<comment type="subcellular location">
    <subcellularLocation>
        <location evidence="1">Cytoplasm</location>
    </subcellularLocation>
</comment>
<dbReference type="Pfam" id="PF01584">
    <property type="entry name" value="CheW"/>
    <property type="match status" value="1"/>
</dbReference>
<dbReference type="InterPro" id="IPR036061">
    <property type="entry name" value="CheW-like_dom_sf"/>
</dbReference>
<comment type="caution">
    <text evidence="5">The sequence shown here is derived from an EMBL/GenBank/DDBJ whole genome shotgun (WGS) entry which is preliminary data.</text>
</comment>
<feature type="domain" description="CheW-like" evidence="4">
    <location>
        <begin position="15"/>
        <end position="155"/>
    </location>
</feature>
<proteinExistence type="predicted"/>
<dbReference type="PANTHER" id="PTHR22617">
    <property type="entry name" value="CHEMOTAXIS SENSOR HISTIDINE KINASE-RELATED"/>
    <property type="match status" value="1"/>
</dbReference>
<dbReference type="GO" id="GO:0006935">
    <property type="term" value="P:chemotaxis"/>
    <property type="evidence" value="ECO:0007669"/>
    <property type="project" value="InterPro"/>
</dbReference>
<accession>A0A562ZQ10</accession>
<dbReference type="PROSITE" id="PS50851">
    <property type="entry name" value="CHEW"/>
    <property type="match status" value="1"/>
</dbReference>
<dbReference type="GO" id="GO:0007165">
    <property type="term" value="P:signal transduction"/>
    <property type="evidence" value="ECO:0007669"/>
    <property type="project" value="InterPro"/>
</dbReference>
<dbReference type="PANTHER" id="PTHR22617:SF45">
    <property type="entry name" value="CHEMOTAXIS PROTEIN CHEW"/>
    <property type="match status" value="1"/>
</dbReference>
<evidence type="ECO:0000256" key="3">
    <source>
        <dbReference type="ARBA" id="ARBA00022490"/>
    </source>
</evidence>
<protein>
    <recommendedName>
        <fullName evidence="2">Chemotaxis protein CheW</fullName>
    </recommendedName>
</protein>
<dbReference type="Gene3D" id="2.30.30.40">
    <property type="entry name" value="SH3 Domains"/>
    <property type="match status" value="1"/>
</dbReference>
<dbReference type="SUPFAM" id="SSF50341">
    <property type="entry name" value="CheW-like"/>
    <property type="match status" value="1"/>
</dbReference>
<dbReference type="Gene3D" id="2.40.50.180">
    <property type="entry name" value="CheA-289, Domain 4"/>
    <property type="match status" value="1"/>
</dbReference>
<keyword evidence="6" id="KW-1185">Reference proteome</keyword>
<dbReference type="EMBL" id="VOBQ01000011">
    <property type="protein sequence ID" value="TWO70623.1"/>
    <property type="molecule type" value="Genomic_DNA"/>
</dbReference>
<dbReference type="GO" id="GO:0005829">
    <property type="term" value="C:cytosol"/>
    <property type="evidence" value="ECO:0007669"/>
    <property type="project" value="TreeGrafter"/>
</dbReference>
<reference evidence="5 6" key="1">
    <citation type="submission" date="2019-07" db="EMBL/GenBank/DDBJ databases">
        <title>Caenimonas sedimenti sp. nov., isolated from activated sludge.</title>
        <authorList>
            <person name="Xu J."/>
        </authorList>
    </citation>
    <scope>NUCLEOTIDE SEQUENCE [LARGE SCALE GENOMIC DNA]</scope>
    <source>
        <strain evidence="5 6">HX-9-20</strain>
    </source>
</reference>
<name>A0A562ZQ10_9BURK</name>
<gene>
    <name evidence="5" type="ORF">FN976_13775</name>
</gene>
<evidence type="ECO:0000256" key="1">
    <source>
        <dbReference type="ARBA" id="ARBA00004496"/>
    </source>
</evidence>